<accession>A0A5B7K7W8</accession>
<dbReference type="EMBL" id="VSRR010132478">
    <property type="protein sequence ID" value="MPD02647.1"/>
    <property type="molecule type" value="Genomic_DNA"/>
</dbReference>
<sequence length="59" mass="7194">MEESKGVRIGDSPNCYCPPQLCVWQLSCRHCHFNCRCGTCHCYHYQYQRRNHNHHYQHQ</sequence>
<evidence type="ECO:0000313" key="2">
    <source>
        <dbReference type="Proteomes" id="UP000324222"/>
    </source>
</evidence>
<evidence type="ECO:0000313" key="1">
    <source>
        <dbReference type="EMBL" id="MPD02647.1"/>
    </source>
</evidence>
<comment type="caution">
    <text evidence="1">The sequence shown here is derived from an EMBL/GenBank/DDBJ whole genome shotgun (WGS) entry which is preliminary data.</text>
</comment>
<proteinExistence type="predicted"/>
<dbReference type="Proteomes" id="UP000324222">
    <property type="component" value="Unassembled WGS sequence"/>
</dbReference>
<name>A0A5B7K7W8_PORTR</name>
<protein>
    <submittedName>
        <fullName evidence="1">Uncharacterized protein</fullName>
    </submittedName>
</protein>
<keyword evidence="2" id="KW-1185">Reference proteome</keyword>
<gene>
    <name evidence="1" type="ORF">E2C01_098243</name>
</gene>
<reference evidence="1 2" key="1">
    <citation type="submission" date="2019-05" db="EMBL/GenBank/DDBJ databases">
        <title>Another draft genome of Portunus trituberculatus and its Hox gene families provides insights of decapod evolution.</title>
        <authorList>
            <person name="Jeong J.-H."/>
            <person name="Song I."/>
            <person name="Kim S."/>
            <person name="Choi T."/>
            <person name="Kim D."/>
            <person name="Ryu S."/>
            <person name="Kim W."/>
        </authorList>
    </citation>
    <scope>NUCLEOTIDE SEQUENCE [LARGE SCALE GENOMIC DNA]</scope>
    <source>
        <tissue evidence="1">Muscle</tissue>
    </source>
</reference>
<dbReference type="AlphaFoldDB" id="A0A5B7K7W8"/>
<organism evidence="1 2">
    <name type="scientific">Portunus trituberculatus</name>
    <name type="common">Swimming crab</name>
    <name type="synonym">Neptunus trituberculatus</name>
    <dbReference type="NCBI Taxonomy" id="210409"/>
    <lineage>
        <taxon>Eukaryota</taxon>
        <taxon>Metazoa</taxon>
        <taxon>Ecdysozoa</taxon>
        <taxon>Arthropoda</taxon>
        <taxon>Crustacea</taxon>
        <taxon>Multicrustacea</taxon>
        <taxon>Malacostraca</taxon>
        <taxon>Eumalacostraca</taxon>
        <taxon>Eucarida</taxon>
        <taxon>Decapoda</taxon>
        <taxon>Pleocyemata</taxon>
        <taxon>Brachyura</taxon>
        <taxon>Eubrachyura</taxon>
        <taxon>Portunoidea</taxon>
        <taxon>Portunidae</taxon>
        <taxon>Portuninae</taxon>
        <taxon>Portunus</taxon>
    </lineage>
</organism>